<protein>
    <submittedName>
        <fullName evidence="2">Uncharacterized protein</fullName>
    </submittedName>
</protein>
<organism evidence="2 3">
    <name type="scientific">Reticulomyxa filosa</name>
    <dbReference type="NCBI Taxonomy" id="46433"/>
    <lineage>
        <taxon>Eukaryota</taxon>
        <taxon>Sar</taxon>
        <taxon>Rhizaria</taxon>
        <taxon>Retaria</taxon>
        <taxon>Foraminifera</taxon>
        <taxon>Monothalamids</taxon>
        <taxon>Reticulomyxidae</taxon>
        <taxon>Reticulomyxa</taxon>
    </lineage>
</organism>
<keyword evidence="1" id="KW-1133">Transmembrane helix</keyword>
<keyword evidence="3" id="KW-1185">Reference proteome</keyword>
<sequence>MSAVNKTEKEMFPMLQDAVPNGVKSLFYNEPVITLDRVATENGDKNASSICGYCVIQFKSTLLAVRALLGLNAKGVHFEAAFGPPKEPDPKGMIGGDHTSLIEGLMQVSTPIWRQEKEEEEKKLTERNAVKIATSDGEDIQGDNDEKEYPVCWVVVDGDTVTGYKKLHDPNPTFTLSLQVCLHFIIIIIFFFFVRRVFFFLI</sequence>
<gene>
    <name evidence="2" type="ORF">RFI_24770</name>
</gene>
<keyword evidence="1" id="KW-0812">Transmembrane</keyword>
<evidence type="ECO:0000313" key="3">
    <source>
        <dbReference type="Proteomes" id="UP000023152"/>
    </source>
</evidence>
<evidence type="ECO:0000313" key="2">
    <source>
        <dbReference type="EMBL" id="ETO12605.1"/>
    </source>
</evidence>
<reference evidence="2 3" key="1">
    <citation type="journal article" date="2013" name="Curr. Biol.">
        <title>The Genome of the Foraminiferan Reticulomyxa filosa.</title>
        <authorList>
            <person name="Glockner G."/>
            <person name="Hulsmann N."/>
            <person name="Schleicher M."/>
            <person name="Noegel A.A."/>
            <person name="Eichinger L."/>
            <person name="Gallinger C."/>
            <person name="Pawlowski J."/>
            <person name="Sierra R."/>
            <person name="Euteneuer U."/>
            <person name="Pillet L."/>
            <person name="Moustafa A."/>
            <person name="Platzer M."/>
            <person name="Groth M."/>
            <person name="Szafranski K."/>
            <person name="Schliwa M."/>
        </authorList>
    </citation>
    <scope>NUCLEOTIDE SEQUENCE [LARGE SCALE GENOMIC DNA]</scope>
</reference>
<name>X6MHQ6_RETFI</name>
<feature type="transmembrane region" description="Helical" evidence="1">
    <location>
        <begin position="174"/>
        <end position="194"/>
    </location>
</feature>
<dbReference type="Proteomes" id="UP000023152">
    <property type="component" value="Unassembled WGS sequence"/>
</dbReference>
<keyword evidence="1" id="KW-0472">Membrane</keyword>
<proteinExistence type="predicted"/>
<evidence type="ECO:0000256" key="1">
    <source>
        <dbReference type="SAM" id="Phobius"/>
    </source>
</evidence>
<comment type="caution">
    <text evidence="2">The sequence shown here is derived from an EMBL/GenBank/DDBJ whole genome shotgun (WGS) entry which is preliminary data.</text>
</comment>
<dbReference type="EMBL" id="ASPP01021252">
    <property type="protein sequence ID" value="ETO12605.1"/>
    <property type="molecule type" value="Genomic_DNA"/>
</dbReference>
<accession>X6MHQ6</accession>
<dbReference type="AlphaFoldDB" id="X6MHQ6"/>